<evidence type="ECO:0000256" key="1">
    <source>
        <dbReference type="ARBA" id="ARBA00009500"/>
    </source>
</evidence>
<dbReference type="Gene3D" id="3.30.497.10">
    <property type="entry name" value="Antithrombin, subunit I, domain 2"/>
    <property type="match status" value="1"/>
</dbReference>
<evidence type="ECO:0000256" key="2">
    <source>
        <dbReference type="ARBA" id="ARBA00022690"/>
    </source>
</evidence>
<feature type="domain" description="Serpin" evidence="6">
    <location>
        <begin position="47"/>
        <end position="412"/>
    </location>
</feature>
<dbReference type="PANTHER" id="PTHR11461:SF211">
    <property type="entry name" value="GH10112P-RELATED"/>
    <property type="match status" value="1"/>
</dbReference>
<accession>A0AAV1ZVB0</accession>
<dbReference type="GO" id="GO:0005615">
    <property type="term" value="C:extracellular space"/>
    <property type="evidence" value="ECO:0007669"/>
    <property type="project" value="InterPro"/>
</dbReference>
<keyword evidence="3" id="KW-0722">Serine protease inhibitor</keyword>
<dbReference type="GO" id="GO:0004867">
    <property type="term" value="F:serine-type endopeptidase inhibitor activity"/>
    <property type="evidence" value="ECO:0007669"/>
    <property type="project" value="UniProtKB-KW"/>
</dbReference>
<dbReference type="SUPFAM" id="SSF56574">
    <property type="entry name" value="Serpins"/>
    <property type="match status" value="1"/>
</dbReference>
<evidence type="ECO:0000256" key="3">
    <source>
        <dbReference type="ARBA" id="ARBA00022900"/>
    </source>
</evidence>
<keyword evidence="8" id="KW-1185">Reference proteome</keyword>
<evidence type="ECO:0000313" key="8">
    <source>
        <dbReference type="Proteomes" id="UP001497382"/>
    </source>
</evidence>
<reference evidence="7 8" key="1">
    <citation type="submission" date="2024-04" db="EMBL/GenBank/DDBJ databases">
        <authorList>
            <person name="Rising A."/>
            <person name="Reimegard J."/>
            <person name="Sonavane S."/>
            <person name="Akerstrom W."/>
            <person name="Nylinder S."/>
            <person name="Hedman E."/>
            <person name="Kallberg Y."/>
        </authorList>
    </citation>
    <scope>NUCLEOTIDE SEQUENCE [LARGE SCALE GENOMIC DNA]</scope>
</reference>
<sequence>MMGIRNQLVCILIFATVSAQSLDDPWLRDPMLVGLWKLTRAINSFGFNLFEDLTNSLDENVLICPYSLSTSLGIIHFGSVGETEKELAGILGYKAVNLTKDEAAQTFYMLSTKQLQSSNPKFYIFDAPSTIIVNRKNGLIHTFQRIVEVLFQAPVTVTDFIESSEHLVRSVNDWVAARTRNKVKHIIDSVDPFSDMIVLNAAYFKGVWVHKFPRENTELGIFYNYGSRSTPTEVHMMRMTNILNFHKDQHHSIVELLFKGRNVSMIILLPNNLSGIGELEYKFSPDFLEEQILKMSPNDVDIVLPKFKIRFSADLTESLKTLGAETLFHPEKVDLSEMVQKDSITFGEVLHKTVVSVAEKGVEAAAATAIFSFKSFPPLLEVPDFYADHPFLFVIYERRIKMVLFVGRVMEL</sequence>
<dbReference type="PANTHER" id="PTHR11461">
    <property type="entry name" value="SERINE PROTEASE INHIBITOR, SERPIN"/>
    <property type="match status" value="1"/>
</dbReference>
<evidence type="ECO:0000259" key="6">
    <source>
        <dbReference type="SMART" id="SM00093"/>
    </source>
</evidence>
<dbReference type="InterPro" id="IPR042178">
    <property type="entry name" value="Serpin_sf_1"/>
</dbReference>
<dbReference type="InterPro" id="IPR042185">
    <property type="entry name" value="Serpin_sf_2"/>
</dbReference>
<dbReference type="Gene3D" id="2.30.39.10">
    <property type="entry name" value="Alpha-1-antitrypsin, domain 1"/>
    <property type="match status" value="1"/>
</dbReference>
<comment type="caution">
    <text evidence="7">The sequence shown here is derived from an EMBL/GenBank/DDBJ whole genome shotgun (WGS) entry which is preliminary data.</text>
</comment>
<dbReference type="Pfam" id="PF00079">
    <property type="entry name" value="Serpin"/>
    <property type="match status" value="1"/>
</dbReference>
<dbReference type="AlphaFoldDB" id="A0AAV1ZVB0"/>
<dbReference type="InterPro" id="IPR023795">
    <property type="entry name" value="Serpin_CS"/>
</dbReference>
<feature type="signal peptide" evidence="5">
    <location>
        <begin position="1"/>
        <end position="19"/>
    </location>
</feature>
<dbReference type="InterPro" id="IPR000215">
    <property type="entry name" value="Serpin_fam"/>
</dbReference>
<dbReference type="InterPro" id="IPR036186">
    <property type="entry name" value="Serpin_sf"/>
</dbReference>
<evidence type="ECO:0000256" key="5">
    <source>
        <dbReference type="SAM" id="SignalP"/>
    </source>
</evidence>
<protein>
    <recommendedName>
        <fullName evidence="6">Serpin domain-containing protein</fullName>
    </recommendedName>
</protein>
<feature type="chain" id="PRO_5043438487" description="Serpin domain-containing protein" evidence="5">
    <location>
        <begin position="20"/>
        <end position="412"/>
    </location>
</feature>
<evidence type="ECO:0000313" key="7">
    <source>
        <dbReference type="EMBL" id="CAL1275141.1"/>
    </source>
</evidence>
<dbReference type="EMBL" id="CAXIEN010000083">
    <property type="protein sequence ID" value="CAL1275141.1"/>
    <property type="molecule type" value="Genomic_DNA"/>
</dbReference>
<comment type="similarity">
    <text evidence="1 4">Belongs to the serpin family.</text>
</comment>
<proteinExistence type="inferred from homology"/>
<organism evidence="7 8">
    <name type="scientific">Larinioides sclopetarius</name>
    <dbReference type="NCBI Taxonomy" id="280406"/>
    <lineage>
        <taxon>Eukaryota</taxon>
        <taxon>Metazoa</taxon>
        <taxon>Ecdysozoa</taxon>
        <taxon>Arthropoda</taxon>
        <taxon>Chelicerata</taxon>
        <taxon>Arachnida</taxon>
        <taxon>Araneae</taxon>
        <taxon>Araneomorphae</taxon>
        <taxon>Entelegynae</taxon>
        <taxon>Araneoidea</taxon>
        <taxon>Araneidae</taxon>
        <taxon>Larinioides</taxon>
    </lineage>
</organism>
<keyword evidence="5" id="KW-0732">Signal</keyword>
<evidence type="ECO:0000256" key="4">
    <source>
        <dbReference type="RuleBase" id="RU000411"/>
    </source>
</evidence>
<name>A0AAV1ZVB0_9ARAC</name>
<dbReference type="Proteomes" id="UP001497382">
    <property type="component" value="Unassembled WGS sequence"/>
</dbReference>
<dbReference type="SMART" id="SM00093">
    <property type="entry name" value="SERPIN"/>
    <property type="match status" value="1"/>
</dbReference>
<keyword evidence="2" id="KW-0646">Protease inhibitor</keyword>
<dbReference type="InterPro" id="IPR023796">
    <property type="entry name" value="Serpin_dom"/>
</dbReference>
<dbReference type="PROSITE" id="PS00284">
    <property type="entry name" value="SERPIN"/>
    <property type="match status" value="1"/>
</dbReference>
<gene>
    <name evidence="7" type="ORF">LARSCL_LOCUS7908</name>
</gene>